<dbReference type="InterPro" id="IPR008266">
    <property type="entry name" value="Tyr_kinase_AS"/>
</dbReference>
<dbReference type="InterPro" id="IPR011990">
    <property type="entry name" value="TPR-like_helical_dom_sf"/>
</dbReference>
<dbReference type="SMART" id="SM00671">
    <property type="entry name" value="SEL1"/>
    <property type="match status" value="17"/>
</dbReference>
<reference evidence="3 4" key="1">
    <citation type="submission" date="2024-04" db="EMBL/GenBank/DDBJ databases">
        <title>Tritrichomonas musculus Genome.</title>
        <authorList>
            <person name="Alves-Ferreira E."/>
            <person name="Grigg M."/>
            <person name="Lorenzi H."/>
            <person name="Galac M."/>
        </authorList>
    </citation>
    <scope>NUCLEOTIDE SEQUENCE [LARGE SCALE GENOMIC DNA]</scope>
    <source>
        <strain evidence="3 4">EAF2021</strain>
    </source>
</reference>
<dbReference type="EMBL" id="JAPFFF010000376">
    <property type="protein sequence ID" value="KAK8834530.1"/>
    <property type="molecule type" value="Genomic_DNA"/>
</dbReference>
<dbReference type="PANTHER" id="PTHR43628">
    <property type="entry name" value="ACTIVATOR OF C KINASE PROTEIN 1-RELATED"/>
    <property type="match status" value="1"/>
</dbReference>
<protein>
    <recommendedName>
        <fullName evidence="1">Protein kinase domain-containing protein</fullName>
    </recommendedName>
</protein>
<dbReference type="InterPro" id="IPR000719">
    <property type="entry name" value="Prot_kinase_dom"/>
</dbReference>
<gene>
    <name evidence="2" type="ORF">M9Y10_027565</name>
    <name evidence="3" type="ORF">M9Y10_035956</name>
</gene>
<dbReference type="SUPFAM" id="SSF56112">
    <property type="entry name" value="Protein kinase-like (PK-like)"/>
    <property type="match status" value="1"/>
</dbReference>
<dbReference type="CDD" id="cd00180">
    <property type="entry name" value="PKc"/>
    <property type="match status" value="1"/>
</dbReference>
<keyword evidence="4" id="KW-1185">Reference proteome</keyword>
<proteinExistence type="predicted"/>
<sequence length="1238" mass="145732">MIERLNELERFFENSLSQKSNDNLYDQLLVKFNLFYFDQDIYQKINIYQNKIKIIVIDEYLAINNITKTETKYFIICFDHLIIAIEQSKIIQIKPYFVQNNDSNIYFLSQNTENNINQSLKIPTLSFPNDNKTFFIRKQIPNFVSRFTENAIKVSNFRKVIYKVISGFLIQKSYSLYNFKRTLNPHKKWTNYSEKEIHDSNDYILLNTMYIGISVIDLMYSIRDERLVISKYSTTNQTNLIERERNNYLSIQHPFIPRYIGYLKVKNENHLLIEYIHGKSLSKIKELSLSMNEKLCIIFEIMLTIQYLHFNEFVYRDLRPNNIIIDDNKTAVLIDFDRLIKCTQNNPILISTRDFSHVYIAPEIVTDKPYSFPADIYSLGMIICMIITEKDPKIIQYENNQTNLLDIPMNFKSMCEMCIQKDPYKRPSISKLIKHFFYIYILKMNKETRTYFIDIMEYNINHGNKDLIDPQFAYNIGLLYFNGEMIQKDDQKAVKYLSLAADKNYLDAQVQLADIYYDSNSVMYDVYGAVFYYTIAAEKNVLKAQLILGKFYCNRSTEGFNIYHSILQHESMTDIDKAIYYYSLAANQGNQEAQLQLGNIYNDERYNMKDINKAIHYYSFAADQNNSIAQNKLCRIGYDIMNLVHDVKKAIHIFTFLADKNHVISQFMLGYIYSNIQFGFLDVKKSIHYYELASKQNHCDSQLNLGIIYQNSLLIKPNAEKAIYYLELASKHNDSRAFYDLGVIYCEGILCPVNYEKAFYYFKRSADLNFPLAQYNVGIFYLNGRYVNKDIQKGLYYIELSAKQNELFSLLTLGKYYLTNNIEKSIYYYNLAAKQNSEEAFLNLGMIYHSGTQVPQDIHRAIYYYRHIPNNGFAAYLLGSIYFTGTEGFPRDFKKAIHYFTIASTNKIKEADHQLGYIYFNGIDVERDPVKGLKYYKLAANLNSVEAQHNLGVIYFLGQFVQQDYNKAIYYFSLAAKKKFGSSLYHLAMIFYHGYVPQNINKALYFYSLAAEENVPGAQFDLGTIYYEGKYVKKDIAKAIHYYKEASCYNNQFAKNNLGVIYKIGEGVIQNFSMSIEYFKEAIKQKNDDISRFNLAHLYFYNDFNIDIDTIIELSEPSLKSDIDICYFFFCLVIFSKIGKNSSSKEQIENEIKKYDKFHSSLSYKMYQYIVSSYLKNEKNYQFLYDTLKNCNIVYYKKKNYMRVRVHIGNDEDEERVNSICLPYINSEFYKGFGDIII</sequence>
<dbReference type="Proteomes" id="UP001470230">
    <property type="component" value="Unassembled WGS sequence"/>
</dbReference>
<name>A0ABR2GXN8_9EUKA</name>
<dbReference type="PROSITE" id="PS00109">
    <property type="entry name" value="PROTEIN_KINASE_TYR"/>
    <property type="match status" value="1"/>
</dbReference>
<dbReference type="InterPro" id="IPR011009">
    <property type="entry name" value="Kinase-like_dom_sf"/>
</dbReference>
<dbReference type="SUPFAM" id="SSF81901">
    <property type="entry name" value="HCP-like"/>
    <property type="match status" value="4"/>
</dbReference>
<dbReference type="Pfam" id="PF08238">
    <property type="entry name" value="Sel1"/>
    <property type="match status" value="16"/>
</dbReference>
<dbReference type="PROSITE" id="PS50011">
    <property type="entry name" value="PROTEIN_KINASE_DOM"/>
    <property type="match status" value="1"/>
</dbReference>
<evidence type="ECO:0000313" key="2">
    <source>
        <dbReference type="EMBL" id="KAK8834530.1"/>
    </source>
</evidence>
<evidence type="ECO:0000313" key="4">
    <source>
        <dbReference type="Proteomes" id="UP001470230"/>
    </source>
</evidence>
<dbReference type="Gene3D" id="1.10.510.10">
    <property type="entry name" value="Transferase(Phosphotransferase) domain 1"/>
    <property type="match status" value="1"/>
</dbReference>
<dbReference type="EMBL" id="JAPFFF010000057">
    <property type="protein sequence ID" value="KAK8838010.1"/>
    <property type="molecule type" value="Genomic_DNA"/>
</dbReference>
<dbReference type="InterPro" id="IPR006597">
    <property type="entry name" value="Sel1-like"/>
</dbReference>
<comment type="caution">
    <text evidence="3">The sequence shown here is derived from an EMBL/GenBank/DDBJ whole genome shotgun (WGS) entry which is preliminary data.</text>
</comment>
<feature type="domain" description="Protein kinase" evidence="1">
    <location>
        <begin position="205"/>
        <end position="438"/>
    </location>
</feature>
<evidence type="ECO:0000259" key="1">
    <source>
        <dbReference type="PROSITE" id="PS50011"/>
    </source>
</evidence>
<evidence type="ECO:0000313" key="3">
    <source>
        <dbReference type="EMBL" id="KAK8838010.1"/>
    </source>
</evidence>
<dbReference type="Gene3D" id="1.25.40.10">
    <property type="entry name" value="Tetratricopeptide repeat domain"/>
    <property type="match status" value="6"/>
</dbReference>
<accession>A0ABR2GXN8</accession>
<organism evidence="3 4">
    <name type="scientific">Tritrichomonas musculus</name>
    <dbReference type="NCBI Taxonomy" id="1915356"/>
    <lineage>
        <taxon>Eukaryota</taxon>
        <taxon>Metamonada</taxon>
        <taxon>Parabasalia</taxon>
        <taxon>Tritrichomonadida</taxon>
        <taxon>Tritrichomonadidae</taxon>
        <taxon>Tritrichomonas</taxon>
    </lineage>
</organism>
<dbReference type="PANTHER" id="PTHR43628:SF1">
    <property type="entry name" value="CHITIN SYNTHASE REGULATORY FACTOR 2-RELATED"/>
    <property type="match status" value="1"/>
</dbReference>
<dbReference type="Pfam" id="PF00069">
    <property type="entry name" value="Pkinase"/>
    <property type="match status" value="1"/>
</dbReference>
<dbReference type="InterPro" id="IPR052945">
    <property type="entry name" value="Mitotic_Regulator"/>
</dbReference>